<reference evidence="1" key="5">
    <citation type="journal article" date="2021" name="G3 (Bethesda)">
        <title>Aegilops tauschii genome assembly Aet v5.0 features greater sequence contiguity and improved annotation.</title>
        <authorList>
            <person name="Wang L."/>
            <person name="Zhu T."/>
            <person name="Rodriguez J.C."/>
            <person name="Deal K.R."/>
            <person name="Dubcovsky J."/>
            <person name="McGuire P.E."/>
            <person name="Lux T."/>
            <person name="Spannagl M."/>
            <person name="Mayer K.F.X."/>
            <person name="Baldrich P."/>
            <person name="Meyers B.C."/>
            <person name="Huo N."/>
            <person name="Gu Y.Q."/>
            <person name="Zhou H."/>
            <person name="Devos K.M."/>
            <person name="Bennetzen J.L."/>
            <person name="Unver T."/>
            <person name="Budak H."/>
            <person name="Gulick P.J."/>
            <person name="Galiba G."/>
            <person name="Kalapos B."/>
            <person name="Nelson D.R."/>
            <person name="Li P."/>
            <person name="You F.M."/>
            <person name="Luo M.C."/>
            <person name="Dvorak J."/>
        </authorList>
    </citation>
    <scope>NUCLEOTIDE SEQUENCE [LARGE SCALE GENOMIC DNA]</scope>
    <source>
        <strain evidence="1">cv. AL8/78</strain>
    </source>
</reference>
<dbReference type="AlphaFoldDB" id="A0A452XZW6"/>
<keyword evidence="2" id="KW-1185">Reference proteome</keyword>
<name>A0A452XZW6_AEGTS</name>
<reference evidence="1" key="4">
    <citation type="submission" date="2019-03" db="UniProtKB">
        <authorList>
            <consortium name="EnsemblPlants"/>
        </authorList>
    </citation>
    <scope>IDENTIFICATION</scope>
</reference>
<dbReference type="EnsemblPlants" id="AET1Gv20237500.9">
    <property type="protein sequence ID" value="AET1Gv20237500.9"/>
    <property type="gene ID" value="AET1Gv20237500"/>
</dbReference>
<evidence type="ECO:0000313" key="1">
    <source>
        <dbReference type="EnsemblPlants" id="AET1Gv20237500.9"/>
    </source>
</evidence>
<protein>
    <submittedName>
        <fullName evidence="1">Uncharacterized protein</fullName>
    </submittedName>
</protein>
<accession>A0A452XZW6</accession>
<proteinExistence type="predicted"/>
<sequence>VSRWIYFHCNERLSIFAEFLVDSTHKPRGLNPLLLDLLDSPAISKLKRFKSRFHDNSFESPCKVGFSDIPFQTKGAFLLLPVI</sequence>
<reference evidence="2" key="2">
    <citation type="journal article" date="2017" name="Nat. Plants">
        <title>The Aegilops tauschii genome reveals multiple impacts of transposons.</title>
        <authorList>
            <person name="Zhao G."/>
            <person name="Zou C."/>
            <person name="Li K."/>
            <person name="Wang K."/>
            <person name="Li T."/>
            <person name="Gao L."/>
            <person name="Zhang X."/>
            <person name="Wang H."/>
            <person name="Yang Z."/>
            <person name="Liu X."/>
            <person name="Jiang W."/>
            <person name="Mao L."/>
            <person name="Kong X."/>
            <person name="Jiao Y."/>
            <person name="Jia J."/>
        </authorList>
    </citation>
    <scope>NUCLEOTIDE SEQUENCE [LARGE SCALE GENOMIC DNA]</scope>
    <source>
        <strain evidence="2">cv. AL8/78</strain>
    </source>
</reference>
<reference evidence="2" key="1">
    <citation type="journal article" date="2014" name="Science">
        <title>Ancient hybridizations among the ancestral genomes of bread wheat.</title>
        <authorList>
            <consortium name="International Wheat Genome Sequencing Consortium,"/>
            <person name="Marcussen T."/>
            <person name="Sandve S.R."/>
            <person name="Heier L."/>
            <person name="Spannagl M."/>
            <person name="Pfeifer M."/>
            <person name="Jakobsen K.S."/>
            <person name="Wulff B.B."/>
            <person name="Steuernagel B."/>
            <person name="Mayer K.F."/>
            <person name="Olsen O.A."/>
        </authorList>
    </citation>
    <scope>NUCLEOTIDE SEQUENCE [LARGE SCALE GENOMIC DNA]</scope>
    <source>
        <strain evidence="2">cv. AL8/78</strain>
    </source>
</reference>
<dbReference type="Gramene" id="AET1Gv20237500.9">
    <property type="protein sequence ID" value="AET1Gv20237500.9"/>
    <property type="gene ID" value="AET1Gv20237500"/>
</dbReference>
<organism evidence="1 2">
    <name type="scientific">Aegilops tauschii subsp. strangulata</name>
    <name type="common">Goatgrass</name>
    <dbReference type="NCBI Taxonomy" id="200361"/>
    <lineage>
        <taxon>Eukaryota</taxon>
        <taxon>Viridiplantae</taxon>
        <taxon>Streptophyta</taxon>
        <taxon>Embryophyta</taxon>
        <taxon>Tracheophyta</taxon>
        <taxon>Spermatophyta</taxon>
        <taxon>Magnoliopsida</taxon>
        <taxon>Liliopsida</taxon>
        <taxon>Poales</taxon>
        <taxon>Poaceae</taxon>
        <taxon>BOP clade</taxon>
        <taxon>Pooideae</taxon>
        <taxon>Triticodae</taxon>
        <taxon>Triticeae</taxon>
        <taxon>Triticinae</taxon>
        <taxon>Aegilops</taxon>
    </lineage>
</organism>
<reference evidence="1" key="3">
    <citation type="journal article" date="2017" name="Nature">
        <title>Genome sequence of the progenitor of the wheat D genome Aegilops tauschii.</title>
        <authorList>
            <person name="Luo M.C."/>
            <person name="Gu Y.Q."/>
            <person name="Puiu D."/>
            <person name="Wang H."/>
            <person name="Twardziok S.O."/>
            <person name="Deal K.R."/>
            <person name="Huo N."/>
            <person name="Zhu T."/>
            <person name="Wang L."/>
            <person name="Wang Y."/>
            <person name="McGuire P.E."/>
            <person name="Liu S."/>
            <person name="Long H."/>
            <person name="Ramasamy R.K."/>
            <person name="Rodriguez J.C."/>
            <person name="Van S.L."/>
            <person name="Yuan L."/>
            <person name="Wang Z."/>
            <person name="Xia Z."/>
            <person name="Xiao L."/>
            <person name="Anderson O.D."/>
            <person name="Ouyang S."/>
            <person name="Liang Y."/>
            <person name="Zimin A.V."/>
            <person name="Pertea G."/>
            <person name="Qi P."/>
            <person name="Bennetzen J.L."/>
            <person name="Dai X."/>
            <person name="Dawson M.W."/>
            <person name="Muller H.G."/>
            <person name="Kugler K."/>
            <person name="Rivarola-Duarte L."/>
            <person name="Spannagl M."/>
            <person name="Mayer K.F.X."/>
            <person name="Lu F.H."/>
            <person name="Bevan M.W."/>
            <person name="Leroy P."/>
            <person name="Li P."/>
            <person name="You F.M."/>
            <person name="Sun Q."/>
            <person name="Liu Z."/>
            <person name="Lyons E."/>
            <person name="Wicker T."/>
            <person name="Salzberg S.L."/>
            <person name="Devos K.M."/>
            <person name="Dvorak J."/>
        </authorList>
    </citation>
    <scope>NUCLEOTIDE SEQUENCE [LARGE SCALE GENOMIC DNA]</scope>
    <source>
        <strain evidence="1">cv. AL8/78</strain>
    </source>
</reference>
<evidence type="ECO:0000313" key="2">
    <source>
        <dbReference type="Proteomes" id="UP000015105"/>
    </source>
</evidence>
<dbReference type="Proteomes" id="UP000015105">
    <property type="component" value="Chromosome 1D"/>
</dbReference>